<dbReference type="InterPro" id="IPR045175">
    <property type="entry name" value="M28_fam"/>
</dbReference>
<dbReference type="Gene3D" id="3.40.630.10">
    <property type="entry name" value="Zn peptidases"/>
    <property type="match status" value="1"/>
</dbReference>
<gene>
    <name evidence="9" type="ORF">UCDDA912_g09218</name>
</gene>
<keyword evidence="3 7" id="KW-0645">Protease</keyword>
<evidence type="ECO:0000256" key="7">
    <source>
        <dbReference type="RuleBase" id="RU361240"/>
    </source>
</evidence>
<keyword evidence="9" id="KW-0031">Aminopeptidase</keyword>
<reference evidence="9 10" key="2">
    <citation type="submission" date="2015-05" db="EMBL/GenBank/DDBJ databases">
        <authorList>
            <person name="Morales-Cruz A."/>
            <person name="Amrine K.C."/>
            <person name="Cantu D."/>
        </authorList>
    </citation>
    <scope>NUCLEOTIDE SEQUENCE [LARGE SCALE GENOMIC DNA]</scope>
    <source>
        <strain evidence="9">DA912</strain>
    </source>
</reference>
<protein>
    <recommendedName>
        <fullName evidence="7">Peptide hydrolase</fullName>
        <ecNumber evidence="7">3.4.-.-</ecNumber>
    </recommendedName>
</protein>
<reference evidence="9 10" key="1">
    <citation type="submission" date="2015-05" db="EMBL/GenBank/DDBJ databases">
        <title>Distinctive expansion of gene families associated with plant cell wall degradation and secondary metabolism in the genomes of grapevine trunk pathogens.</title>
        <authorList>
            <person name="Lawrence D.P."/>
            <person name="Travadon R."/>
            <person name="Rolshausen P.E."/>
            <person name="Baumgartner K."/>
        </authorList>
    </citation>
    <scope>NUCLEOTIDE SEQUENCE [LARGE SCALE GENOMIC DNA]</scope>
    <source>
        <strain evidence="9">DA912</strain>
    </source>
</reference>
<sequence>MEPVTRLGAILAVVSLAFATAKHDNIVDSNTLRASIDEAELVGKAQTIEAFAYASPEENRFVGTSGLEDSMQYIWETLDDLDYYDLSRQWFEFDYLGERIKTYNIIAQTKGGDPDNVLHLGAHMDSTPDGPGMNDNASGGIGILEVAVQLANYTINNAVRFSWWSAEEEGLVGSEVYVDMLSKEERQKIRLYLNFDMIASPAHEFGVYTSDFTGTGIPQPPGVEEAEKLFQDYFEDVADVEWEPVALRASSDHWPFIMAEIPTGGLNAGHDPNYHTAGDTVANMNRSVFVKMTQAIAHAVATYADYQ</sequence>
<keyword evidence="4 7" id="KW-0479">Metal-binding</keyword>
<dbReference type="Pfam" id="PF04389">
    <property type="entry name" value="Peptidase_M28"/>
    <property type="match status" value="1"/>
</dbReference>
<keyword evidence="7" id="KW-0732">Signal</keyword>
<organism evidence="9 10">
    <name type="scientific">Diaporthe ampelina</name>
    <dbReference type="NCBI Taxonomy" id="1214573"/>
    <lineage>
        <taxon>Eukaryota</taxon>
        <taxon>Fungi</taxon>
        <taxon>Dikarya</taxon>
        <taxon>Ascomycota</taxon>
        <taxon>Pezizomycotina</taxon>
        <taxon>Sordariomycetes</taxon>
        <taxon>Sordariomycetidae</taxon>
        <taxon>Diaporthales</taxon>
        <taxon>Diaporthaceae</taxon>
        <taxon>Diaporthe</taxon>
    </lineage>
</organism>
<comment type="cofactor">
    <cofactor evidence="1">
        <name>Zn(2+)</name>
        <dbReference type="ChEBI" id="CHEBI:29105"/>
    </cofactor>
</comment>
<evidence type="ECO:0000313" key="9">
    <source>
        <dbReference type="EMBL" id="KKY30837.1"/>
    </source>
</evidence>
<dbReference type="GO" id="GO:0008235">
    <property type="term" value="F:metalloexopeptidase activity"/>
    <property type="evidence" value="ECO:0007669"/>
    <property type="project" value="InterPro"/>
</dbReference>
<keyword evidence="6 7" id="KW-0862">Zinc</keyword>
<dbReference type="GO" id="GO:0004177">
    <property type="term" value="F:aminopeptidase activity"/>
    <property type="evidence" value="ECO:0007669"/>
    <property type="project" value="UniProtKB-KW"/>
</dbReference>
<dbReference type="EMBL" id="LCUC01000441">
    <property type="protein sequence ID" value="KKY30837.1"/>
    <property type="molecule type" value="Genomic_DNA"/>
</dbReference>
<name>A0A0G2F820_9PEZI</name>
<evidence type="ECO:0000256" key="6">
    <source>
        <dbReference type="ARBA" id="ARBA00022833"/>
    </source>
</evidence>
<feature type="signal peptide" evidence="7">
    <location>
        <begin position="1"/>
        <end position="21"/>
    </location>
</feature>
<dbReference type="PANTHER" id="PTHR12147:SF26">
    <property type="entry name" value="PEPTIDASE M28 DOMAIN-CONTAINING PROTEIN"/>
    <property type="match status" value="1"/>
</dbReference>
<dbReference type="SUPFAM" id="SSF53187">
    <property type="entry name" value="Zn-dependent exopeptidases"/>
    <property type="match status" value="1"/>
</dbReference>
<dbReference type="GO" id="GO:0046872">
    <property type="term" value="F:metal ion binding"/>
    <property type="evidence" value="ECO:0007669"/>
    <property type="project" value="UniProtKB-KW"/>
</dbReference>
<accession>A0A0G2F820</accession>
<dbReference type="EC" id="3.4.-.-" evidence="7"/>
<feature type="chain" id="PRO_5005117678" description="Peptide hydrolase" evidence="7">
    <location>
        <begin position="22"/>
        <end position="307"/>
    </location>
</feature>
<evidence type="ECO:0000313" key="10">
    <source>
        <dbReference type="Proteomes" id="UP000034680"/>
    </source>
</evidence>
<evidence type="ECO:0000256" key="1">
    <source>
        <dbReference type="ARBA" id="ARBA00001947"/>
    </source>
</evidence>
<evidence type="ECO:0000256" key="5">
    <source>
        <dbReference type="ARBA" id="ARBA00022801"/>
    </source>
</evidence>
<dbReference type="GO" id="GO:0006508">
    <property type="term" value="P:proteolysis"/>
    <property type="evidence" value="ECO:0007669"/>
    <property type="project" value="UniProtKB-KW"/>
</dbReference>
<evidence type="ECO:0000256" key="3">
    <source>
        <dbReference type="ARBA" id="ARBA00022670"/>
    </source>
</evidence>
<comment type="caution">
    <text evidence="9">The sequence shown here is derived from an EMBL/GenBank/DDBJ whole genome shotgun (WGS) entry which is preliminary data.</text>
</comment>
<dbReference type="PANTHER" id="PTHR12147">
    <property type="entry name" value="METALLOPEPTIDASE M28 FAMILY MEMBER"/>
    <property type="match status" value="1"/>
</dbReference>
<evidence type="ECO:0000259" key="8">
    <source>
        <dbReference type="Pfam" id="PF04389"/>
    </source>
</evidence>
<feature type="domain" description="Peptidase M28" evidence="8">
    <location>
        <begin position="104"/>
        <end position="299"/>
    </location>
</feature>
<dbReference type="Proteomes" id="UP000034680">
    <property type="component" value="Unassembled WGS sequence"/>
</dbReference>
<proteinExistence type="inferred from homology"/>
<dbReference type="OrthoDB" id="10013407at2759"/>
<dbReference type="AlphaFoldDB" id="A0A0G2F820"/>
<keyword evidence="10" id="KW-1185">Reference proteome</keyword>
<evidence type="ECO:0000256" key="2">
    <source>
        <dbReference type="ARBA" id="ARBA00005634"/>
    </source>
</evidence>
<comment type="similarity">
    <text evidence="2">Belongs to the peptidase M28 family. M28B subfamily.</text>
</comment>
<keyword evidence="5 7" id="KW-0378">Hydrolase</keyword>
<evidence type="ECO:0000256" key="4">
    <source>
        <dbReference type="ARBA" id="ARBA00022723"/>
    </source>
</evidence>
<dbReference type="InterPro" id="IPR007484">
    <property type="entry name" value="Peptidase_M28"/>
</dbReference>